<sequence>MDEPVAARPPSSRRAGWAPHVSRMVPLDAERPPEDGWDMPDDRSRDRIQSIERGVEVLRAFNGRQGSLSIAEIAVRVDLARPVVRRIMLTFAHLGYAESAGGLWSLTPRILELGSGYFASSSLPEISYGYMLDVVERTGETCSIGVLDGMDVIHIARVEDRRPLPDSVRIGQRLPAHATAIGKVLLAQLPDAELDMILATHPLERLTPATVTDADGLRARIDLVRGRGYDISIEELHPGRVAVAVPILVGDRAVGGLGVSSTTVRETPESLRDIVLPRLLSAAIEIASAYRNANPQLFRASER</sequence>
<keyword evidence="3" id="KW-0804">Transcription</keyword>
<dbReference type="PROSITE" id="PS51077">
    <property type="entry name" value="HTH_ICLR"/>
    <property type="match status" value="1"/>
</dbReference>
<dbReference type="Proteomes" id="UP001239085">
    <property type="component" value="Unassembled WGS sequence"/>
</dbReference>
<gene>
    <name evidence="7" type="ORF">QFZ46_002396</name>
</gene>
<keyword evidence="1" id="KW-0805">Transcription regulation</keyword>
<name>A0ABU0PA80_9MICO</name>
<dbReference type="Pfam" id="PF09339">
    <property type="entry name" value="HTH_IclR"/>
    <property type="match status" value="1"/>
</dbReference>
<dbReference type="InterPro" id="IPR029016">
    <property type="entry name" value="GAF-like_dom_sf"/>
</dbReference>
<comment type="caution">
    <text evidence="7">The sequence shown here is derived from an EMBL/GenBank/DDBJ whole genome shotgun (WGS) entry which is preliminary data.</text>
</comment>
<dbReference type="EMBL" id="JAUSXK010000001">
    <property type="protein sequence ID" value="MDQ0644236.1"/>
    <property type="molecule type" value="Genomic_DNA"/>
</dbReference>
<evidence type="ECO:0000256" key="4">
    <source>
        <dbReference type="SAM" id="MobiDB-lite"/>
    </source>
</evidence>
<dbReference type="Gene3D" id="1.10.10.10">
    <property type="entry name" value="Winged helix-like DNA-binding domain superfamily/Winged helix DNA-binding domain"/>
    <property type="match status" value="1"/>
</dbReference>
<dbReference type="InterPro" id="IPR050707">
    <property type="entry name" value="HTH_MetabolicPath_Reg"/>
</dbReference>
<dbReference type="InterPro" id="IPR036388">
    <property type="entry name" value="WH-like_DNA-bd_sf"/>
</dbReference>
<dbReference type="InterPro" id="IPR036390">
    <property type="entry name" value="WH_DNA-bd_sf"/>
</dbReference>
<keyword evidence="2" id="KW-0238">DNA-binding</keyword>
<organism evidence="7 8">
    <name type="scientific">Microbacterium murale</name>
    <dbReference type="NCBI Taxonomy" id="1081040"/>
    <lineage>
        <taxon>Bacteria</taxon>
        <taxon>Bacillati</taxon>
        <taxon>Actinomycetota</taxon>
        <taxon>Actinomycetes</taxon>
        <taxon>Micrococcales</taxon>
        <taxon>Microbacteriaceae</taxon>
        <taxon>Microbacterium</taxon>
    </lineage>
</organism>
<evidence type="ECO:0000256" key="3">
    <source>
        <dbReference type="ARBA" id="ARBA00023163"/>
    </source>
</evidence>
<evidence type="ECO:0000256" key="1">
    <source>
        <dbReference type="ARBA" id="ARBA00023015"/>
    </source>
</evidence>
<dbReference type="InterPro" id="IPR005471">
    <property type="entry name" value="Tscrpt_reg_IclR_N"/>
</dbReference>
<dbReference type="Gene3D" id="3.30.450.40">
    <property type="match status" value="1"/>
</dbReference>
<evidence type="ECO:0000259" key="5">
    <source>
        <dbReference type="PROSITE" id="PS51077"/>
    </source>
</evidence>
<dbReference type="SMART" id="SM00346">
    <property type="entry name" value="HTH_ICLR"/>
    <property type="match status" value="1"/>
</dbReference>
<dbReference type="RefSeq" id="WP_307361761.1">
    <property type="nucleotide sequence ID" value="NZ_JAUSXK010000001.1"/>
</dbReference>
<feature type="region of interest" description="Disordered" evidence="4">
    <location>
        <begin position="1"/>
        <end position="43"/>
    </location>
</feature>
<feature type="domain" description="HTH iclR-type" evidence="5">
    <location>
        <begin position="48"/>
        <end position="108"/>
    </location>
</feature>
<protein>
    <submittedName>
        <fullName evidence="7">IclR family pca regulon transcriptional regulator</fullName>
    </submittedName>
</protein>
<dbReference type="PANTHER" id="PTHR30136">
    <property type="entry name" value="HELIX-TURN-HELIX TRANSCRIPTIONAL REGULATOR, ICLR FAMILY"/>
    <property type="match status" value="1"/>
</dbReference>
<dbReference type="Pfam" id="PF01614">
    <property type="entry name" value="IclR_C"/>
    <property type="match status" value="1"/>
</dbReference>
<dbReference type="SUPFAM" id="SSF46785">
    <property type="entry name" value="Winged helix' DNA-binding domain"/>
    <property type="match status" value="1"/>
</dbReference>
<proteinExistence type="predicted"/>
<keyword evidence="8" id="KW-1185">Reference proteome</keyword>
<dbReference type="PROSITE" id="PS51078">
    <property type="entry name" value="ICLR_ED"/>
    <property type="match status" value="1"/>
</dbReference>
<dbReference type="PANTHER" id="PTHR30136:SF34">
    <property type="entry name" value="TRANSCRIPTIONAL REGULATOR"/>
    <property type="match status" value="1"/>
</dbReference>
<evidence type="ECO:0000256" key="2">
    <source>
        <dbReference type="ARBA" id="ARBA00023125"/>
    </source>
</evidence>
<accession>A0ABU0PA80</accession>
<dbReference type="InterPro" id="IPR014757">
    <property type="entry name" value="Tscrpt_reg_IclR_C"/>
</dbReference>
<evidence type="ECO:0000313" key="8">
    <source>
        <dbReference type="Proteomes" id="UP001239085"/>
    </source>
</evidence>
<dbReference type="SUPFAM" id="SSF55781">
    <property type="entry name" value="GAF domain-like"/>
    <property type="match status" value="1"/>
</dbReference>
<feature type="domain" description="IclR-ED" evidence="6">
    <location>
        <begin position="109"/>
        <end position="292"/>
    </location>
</feature>
<reference evidence="7 8" key="1">
    <citation type="submission" date="2023-07" db="EMBL/GenBank/DDBJ databases">
        <title>Comparative genomics of wheat-associated soil bacteria to identify genetic determinants of phenazine resistance.</title>
        <authorList>
            <person name="Mouncey N."/>
        </authorList>
    </citation>
    <scope>NUCLEOTIDE SEQUENCE [LARGE SCALE GENOMIC DNA]</scope>
    <source>
        <strain evidence="7 8">W2I7</strain>
    </source>
</reference>
<evidence type="ECO:0000313" key="7">
    <source>
        <dbReference type="EMBL" id="MDQ0644236.1"/>
    </source>
</evidence>
<feature type="compositionally biased region" description="Basic and acidic residues" evidence="4">
    <location>
        <begin position="28"/>
        <end position="43"/>
    </location>
</feature>
<evidence type="ECO:0000259" key="6">
    <source>
        <dbReference type="PROSITE" id="PS51078"/>
    </source>
</evidence>